<feature type="chain" id="PRO_5045525441" description="Secretin/TonB short N-terminal domain-containing protein" evidence="2">
    <location>
        <begin position="20"/>
        <end position="286"/>
    </location>
</feature>
<accession>A0ABS9BK06</accession>
<feature type="signal peptide" evidence="2">
    <location>
        <begin position="1"/>
        <end position="19"/>
    </location>
</feature>
<name>A0ABS9BK06_9BACT</name>
<evidence type="ECO:0000256" key="1">
    <source>
        <dbReference type="SAM" id="MobiDB-lite"/>
    </source>
</evidence>
<reference evidence="3 4" key="1">
    <citation type="submission" date="2022-01" db="EMBL/GenBank/DDBJ databases">
        <title>Flavihumibacter sp. nov., isolated from sediment of a river.</title>
        <authorList>
            <person name="Liu H."/>
        </authorList>
    </citation>
    <scope>NUCLEOTIDE SEQUENCE [LARGE SCALE GENOMIC DNA]</scope>
    <source>
        <strain evidence="3 4">RY-1</strain>
    </source>
</reference>
<feature type="region of interest" description="Disordered" evidence="1">
    <location>
        <begin position="202"/>
        <end position="233"/>
    </location>
</feature>
<organism evidence="3 4">
    <name type="scientific">Flavihumibacter fluminis</name>
    <dbReference type="NCBI Taxonomy" id="2909236"/>
    <lineage>
        <taxon>Bacteria</taxon>
        <taxon>Pseudomonadati</taxon>
        <taxon>Bacteroidota</taxon>
        <taxon>Chitinophagia</taxon>
        <taxon>Chitinophagales</taxon>
        <taxon>Chitinophagaceae</taxon>
        <taxon>Flavihumibacter</taxon>
    </lineage>
</organism>
<protein>
    <recommendedName>
        <fullName evidence="5">Secretin/TonB short N-terminal domain-containing protein</fullName>
    </recommendedName>
</protein>
<proteinExistence type="predicted"/>
<dbReference type="RefSeq" id="WP_234866983.1">
    <property type="nucleotide sequence ID" value="NZ_JAKEVY010000004.1"/>
</dbReference>
<evidence type="ECO:0000256" key="2">
    <source>
        <dbReference type="SAM" id="SignalP"/>
    </source>
</evidence>
<evidence type="ECO:0000313" key="4">
    <source>
        <dbReference type="Proteomes" id="UP001200145"/>
    </source>
</evidence>
<sequence length="286" mass="31658">MKKLLIGILLIFFSSILLAQTDTKNDVILKLNGDELVGKVMEIDDNEIKFTYKGESLVYKIKKTDVLKITYSSGRIEMFSKPALPSEASSKSASTAAMSGPGLADHHNKVAILPYAFLKDGETASDDISFKVQNETFAFLNRHAGVMSIVDPRTSNALLIKAGINRETIKGYTMDDLCNILGVEYVIDGIVSVNKGNQTNITTGNSNTTYSSGNNNKNNQYKSREKSSGSVVSTSTQNFETSLTLSIYNDKGVSIYSQERRSFWNTQDAYKITLEYLLKRCPLYSK</sequence>
<keyword evidence="2" id="KW-0732">Signal</keyword>
<comment type="caution">
    <text evidence="3">The sequence shown here is derived from an EMBL/GenBank/DDBJ whole genome shotgun (WGS) entry which is preliminary data.</text>
</comment>
<feature type="compositionally biased region" description="Low complexity" evidence="1">
    <location>
        <begin position="202"/>
        <end position="221"/>
    </location>
</feature>
<gene>
    <name evidence="3" type="ORF">L0U88_15430</name>
</gene>
<evidence type="ECO:0008006" key="5">
    <source>
        <dbReference type="Google" id="ProtNLM"/>
    </source>
</evidence>
<keyword evidence="4" id="KW-1185">Reference proteome</keyword>
<dbReference type="Proteomes" id="UP001200145">
    <property type="component" value="Unassembled WGS sequence"/>
</dbReference>
<evidence type="ECO:0000313" key="3">
    <source>
        <dbReference type="EMBL" id="MCF1716031.1"/>
    </source>
</evidence>
<dbReference type="EMBL" id="JAKEVY010000004">
    <property type="protein sequence ID" value="MCF1716031.1"/>
    <property type="molecule type" value="Genomic_DNA"/>
</dbReference>